<evidence type="ECO:0000313" key="8">
    <source>
        <dbReference type="EMBL" id="HJE38231.1"/>
    </source>
</evidence>
<feature type="transmembrane region" description="Helical" evidence="6">
    <location>
        <begin position="105"/>
        <end position="123"/>
    </location>
</feature>
<keyword evidence="4 6" id="KW-1133">Transmembrane helix</keyword>
<organism evidence="8 9">
    <name type="scientific">Candidatus Amulumruptor caecigallinarius</name>
    <dbReference type="NCBI Taxonomy" id="2109911"/>
    <lineage>
        <taxon>Bacteria</taxon>
        <taxon>Pseudomonadati</taxon>
        <taxon>Bacteroidota</taxon>
        <taxon>Bacteroidia</taxon>
        <taxon>Bacteroidales</taxon>
        <taxon>Muribaculaceae</taxon>
        <taxon>Candidatus Amulumruptor</taxon>
    </lineage>
</organism>
<keyword evidence="5 6" id="KW-0472">Membrane</keyword>
<keyword evidence="2" id="KW-1003">Cell membrane</keyword>
<evidence type="ECO:0000256" key="3">
    <source>
        <dbReference type="ARBA" id="ARBA00022692"/>
    </source>
</evidence>
<feature type="transmembrane region" description="Helical" evidence="6">
    <location>
        <begin position="29"/>
        <end position="46"/>
    </location>
</feature>
<dbReference type="AlphaFoldDB" id="A0A921JH90"/>
<feature type="transmembrane region" description="Helical" evidence="6">
    <location>
        <begin position="53"/>
        <end position="72"/>
    </location>
</feature>
<accession>A0A921JH90</accession>
<comment type="caution">
    <text evidence="8">The sequence shown here is derived from an EMBL/GenBank/DDBJ whole genome shotgun (WGS) entry which is preliminary data.</text>
</comment>
<reference evidence="8" key="1">
    <citation type="journal article" date="2021" name="PeerJ">
        <title>Extensive microbial diversity within the chicken gut microbiome revealed by metagenomics and culture.</title>
        <authorList>
            <person name="Gilroy R."/>
            <person name="Ravi A."/>
            <person name="Getino M."/>
            <person name="Pursley I."/>
            <person name="Horton D.L."/>
            <person name="Alikhan N.F."/>
            <person name="Baker D."/>
            <person name="Gharbi K."/>
            <person name="Hall N."/>
            <person name="Watson M."/>
            <person name="Adriaenssens E.M."/>
            <person name="Foster-Nyarko E."/>
            <person name="Jarju S."/>
            <person name="Secka A."/>
            <person name="Antonio M."/>
            <person name="Oren A."/>
            <person name="Chaudhuri R.R."/>
            <person name="La Ragione R."/>
            <person name="Hildebrand F."/>
            <person name="Pallen M.J."/>
        </authorList>
    </citation>
    <scope>NUCLEOTIDE SEQUENCE</scope>
    <source>
        <strain evidence="8">4100</strain>
    </source>
</reference>
<reference evidence="8" key="2">
    <citation type="submission" date="2021-09" db="EMBL/GenBank/DDBJ databases">
        <authorList>
            <person name="Gilroy R."/>
        </authorList>
    </citation>
    <scope>NUCLEOTIDE SEQUENCE</scope>
    <source>
        <strain evidence="8">4100</strain>
    </source>
</reference>
<dbReference type="PANTHER" id="PTHR47371:SF3">
    <property type="entry name" value="PHOSPHOGLYCEROL TRANSFERASE I"/>
    <property type="match status" value="1"/>
</dbReference>
<feature type="domain" description="Sulfatase N-terminal" evidence="7">
    <location>
        <begin position="252"/>
        <end position="517"/>
    </location>
</feature>
<evidence type="ECO:0000313" key="9">
    <source>
        <dbReference type="Proteomes" id="UP000711407"/>
    </source>
</evidence>
<evidence type="ECO:0000256" key="5">
    <source>
        <dbReference type="ARBA" id="ARBA00023136"/>
    </source>
</evidence>
<dbReference type="SUPFAM" id="SSF53649">
    <property type="entry name" value="Alkaline phosphatase-like"/>
    <property type="match status" value="1"/>
</dbReference>
<feature type="transmembrane region" description="Helical" evidence="6">
    <location>
        <begin position="135"/>
        <end position="158"/>
    </location>
</feature>
<name>A0A921JH90_9BACT</name>
<dbReference type="CDD" id="cd16015">
    <property type="entry name" value="LTA_synthase"/>
    <property type="match status" value="1"/>
</dbReference>
<evidence type="ECO:0000256" key="2">
    <source>
        <dbReference type="ARBA" id="ARBA00022475"/>
    </source>
</evidence>
<keyword evidence="3 6" id="KW-0812">Transmembrane</keyword>
<dbReference type="InterPro" id="IPR000917">
    <property type="entry name" value="Sulfatase_N"/>
</dbReference>
<gene>
    <name evidence="8" type="ORF">K8V47_00485</name>
</gene>
<proteinExistence type="predicted"/>
<dbReference type="Pfam" id="PF00884">
    <property type="entry name" value="Sulfatase"/>
    <property type="match status" value="1"/>
</dbReference>
<dbReference type="GO" id="GO:0005886">
    <property type="term" value="C:plasma membrane"/>
    <property type="evidence" value="ECO:0007669"/>
    <property type="project" value="UniProtKB-SubCell"/>
</dbReference>
<dbReference type="Proteomes" id="UP000711407">
    <property type="component" value="Unassembled WGS sequence"/>
</dbReference>
<comment type="subcellular location">
    <subcellularLocation>
        <location evidence="1">Cell membrane</location>
        <topology evidence="1">Multi-pass membrane protein</topology>
    </subcellularLocation>
</comment>
<evidence type="ECO:0000256" key="6">
    <source>
        <dbReference type="SAM" id="Phobius"/>
    </source>
</evidence>
<dbReference type="Gene3D" id="3.40.720.10">
    <property type="entry name" value="Alkaline Phosphatase, subunit A"/>
    <property type="match status" value="1"/>
</dbReference>
<protein>
    <submittedName>
        <fullName evidence="8">LTA synthase family protein</fullName>
    </submittedName>
</protein>
<evidence type="ECO:0000259" key="7">
    <source>
        <dbReference type="Pfam" id="PF00884"/>
    </source>
</evidence>
<dbReference type="InterPro" id="IPR050448">
    <property type="entry name" value="OpgB/LTA_synthase_biosynth"/>
</dbReference>
<dbReference type="EMBL" id="DYXT01000005">
    <property type="protein sequence ID" value="HJE38231.1"/>
    <property type="molecule type" value="Genomic_DNA"/>
</dbReference>
<dbReference type="PANTHER" id="PTHR47371">
    <property type="entry name" value="LIPOTEICHOIC ACID SYNTHASE"/>
    <property type="match status" value="1"/>
</dbReference>
<dbReference type="InterPro" id="IPR017850">
    <property type="entry name" value="Alkaline_phosphatase_core_sf"/>
</dbReference>
<sequence>MSPLLFWILAVVCCVMEIAALLDPHLPEIRVALADFSLLLLPYLFIKPKLRWAVWVPVALVAVYALISHWYYAVYGDIVPLSSILVARNAGVFALEGARGVMGWYDAWFVVPPLALLVLWVAWRKRIAGGRPFAAKTRIVVASVVLMMVIGNQIYGFMCYKRESSKIDREVTIGSFYAQMRSMALRTAHVGVYGWLLYFGHELYLLASPDLKLTPVQTAEVERFIAGKRQQLGHVPSSGSLLDSLKQRNGSKNLIFIIVESLNSAAVDTVIEGAAITPHLSALLRSDSVVYFRRMRPQVRDGRSSDGQLIYNTGLLPLVSEPTVARYAHADYPSLAKALRRYSFEVIGEERSVWNHNITSVSYGFDTNYDNSDHGERDFAKVDSTLFEFAIQKMSDVRGPVYCEIATIAMHDPYDSPCGATTEISRFKSMGEAERNYLERVRRFDSQLSHFLDRLKAEGLYDESVIVIASDHDARGVDVAKMGSDIVFIVLNAGLDIRSDAVIGQIDVFPTLLQIMGRTDYRWPGAGRGLVGRASDNAAKDGYGNLYGSPSDSLAAQLGYEWEMSRLLIKSRYFAY</sequence>
<evidence type="ECO:0000256" key="4">
    <source>
        <dbReference type="ARBA" id="ARBA00022989"/>
    </source>
</evidence>
<evidence type="ECO:0000256" key="1">
    <source>
        <dbReference type="ARBA" id="ARBA00004651"/>
    </source>
</evidence>